<dbReference type="Pfam" id="PF20263">
    <property type="entry name" value="LYRM2-like"/>
    <property type="match status" value="1"/>
</dbReference>
<dbReference type="Proteomes" id="UP001172159">
    <property type="component" value="Unassembled WGS sequence"/>
</dbReference>
<keyword evidence="3" id="KW-1185">Reference proteome</keyword>
<evidence type="ECO:0000313" key="2">
    <source>
        <dbReference type="EMBL" id="KAK0736302.1"/>
    </source>
</evidence>
<name>A0AA40BL85_9PEZI</name>
<feature type="domain" description="LYR motif-containing protein Cup1-like N-terminal" evidence="1">
    <location>
        <begin position="16"/>
        <end position="99"/>
    </location>
</feature>
<proteinExistence type="predicted"/>
<comment type="caution">
    <text evidence="2">The sequence shown here is derived from an EMBL/GenBank/DDBJ whole genome shotgun (WGS) entry which is preliminary data.</text>
</comment>
<dbReference type="CDD" id="cd20273">
    <property type="entry name" value="Complex1_LYR_unchar"/>
    <property type="match status" value="1"/>
</dbReference>
<sequence>MSRSLQVPPPTTTLGLYRHLLRESSYLPSLARPHVDQQIKDRFRRHRGDKPDDERLPKRIKEAHHELRVFRAANAGDMTRMRGILLKAFGRTGSRRRELFSRLIRRPPPVTTEDLEAQISSARSWNFDRPFDWLDGWDTETLMSFAKAQAKASFSGSPRGPLLHKHLTPPEREVPRENAAGRPFPDKVIRTKIKKIYAELADREAGWYVPSRRPLARSLVVDDENKGEEWKWQLYATKPVALVDISQSKKRQLLTGASDENTPYGNAQPLKRHVYTARFWRRLIKSIWLLTATRTEDPEKGGYRVKWARAPFQAPTVAASGSEFFESLPADAEDHGKMGKKKKGRK</sequence>
<protein>
    <recommendedName>
        <fullName evidence="1">LYR motif-containing protein Cup1-like N-terminal domain-containing protein</fullName>
    </recommendedName>
</protein>
<reference evidence="2" key="1">
    <citation type="submission" date="2023-06" db="EMBL/GenBank/DDBJ databases">
        <title>Genome-scale phylogeny and comparative genomics of the fungal order Sordariales.</title>
        <authorList>
            <consortium name="Lawrence Berkeley National Laboratory"/>
            <person name="Hensen N."/>
            <person name="Bonometti L."/>
            <person name="Westerberg I."/>
            <person name="Brannstrom I.O."/>
            <person name="Guillou S."/>
            <person name="Cros-Aarteil S."/>
            <person name="Calhoun S."/>
            <person name="Haridas S."/>
            <person name="Kuo A."/>
            <person name="Mondo S."/>
            <person name="Pangilinan J."/>
            <person name="Riley R."/>
            <person name="Labutti K."/>
            <person name="Andreopoulos B."/>
            <person name="Lipzen A."/>
            <person name="Chen C."/>
            <person name="Yanf M."/>
            <person name="Daum C."/>
            <person name="Ng V."/>
            <person name="Clum A."/>
            <person name="Steindorff A."/>
            <person name="Ohm R."/>
            <person name="Martin F."/>
            <person name="Silar P."/>
            <person name="Natvig D."/>
            <person name="Lalanne C."/>
            <person name="Gautier V."/>
            <person name="Ament-Velasquez S.L."/>
            <person name="Kruys A."/>
            <person name="Hutchinson M.I."/>
            <person name="Powell A.J."/>
            <person name="Barry K."/>
            <person name="Miller A.N."/>
            <person name="Grigoriev I.V."/>
            <person name="Debuchy R."/>
            <person name="Gladieux P."/>
            <person name="Thoren M.H."/>
            <person name="Johannesson H."/>
        </authorList>
    </citation>
    <scope>NUCLEOTIDE SEQUENCE</scope>
    <source>
        <strain evidence="2">CBS 540.89</strain>
    </source>
</reference>
<evidence type="ECO:0000313" key="3">
    <source>
        <dbReference type="Proteomes" id="UP001172159"/>
    </source>
</evidence>
<organism evidence="2 3">
    <name type="scientific">Apiosordaria backusii</name>
    <dbReference type="NCBI Taxonomy" id="314023"/>
    <lineage>
        <taxon>Eukaryota</taxon>
        <taxon>Fungi</taxon>
        <taxon>Dikarya</taxon>
        <taxon>Ascomycota</taxon>
        <taxon>Pezizomycotina</taxon>
        <taxon>Sordariomycetes</taxon>
        <taxon>Sordariomycetidae</taxon>
        <taxon>Sordariales</taxon>
        <taxon>Lasiosphaeriaceae</taxon>
        <taxon>Apiosordaria</taxon>
    </lineage>
</organism>
<dbReference type="AlphaFoldDB" id="A0AA40BL85"/>
<accession>A0AA40BL85</accession>
<dbReference type="InterPro" id="IPR046896">
    <property type="entry name" value="Cup1-like_N"/>
</dbReference>
<evidence type="ECO:0000259" key="1">
    <source>
        <dbReference type="Pfam" id="PF20263"/>
    </source>
</evidence>
<gene>
    <name evidence="2" type="ORF">B0T21DRAFT_383876</name>
</gene>
<dbReference type="EMBL" id="JAUKTV010000006">
    <property type="protein sequence ID" value="KAK0736302.1"/>
    <property type="molecule type" value="Genomic_DNA"/>
</dbReference>